<dbReference type="PANTHER" id="PTHR10775">
    <property type="entry name" value="OS08G0208400 PROTEIN"/>
    <property type="match status" value="1"/>
</dbReference>
<reference evidence="2 3" key="1">
    <citation type="submission" date="2024-02" db="EMBL/GenBank/DDBJ databases">
        <title>High-quality chromosome-scale genome assembly of Pensacola bahiagrass (Paspalum notatum Flugge var. saurae).</title>
        <authorList>
            <person name="Vega J.M."/>
            <person name="Podio M."/>
            <person name="Orjuela J."/>
            <person name="Siena L.A."/>
            <person name="Pessino S.C."/>
            <person name="Combes M.C."/>
            <person name="Mariac C."/>
            <person name="Albertini E."/>
            <person name="Pupilli F."/>
            <person name="Ortiz J.P.A."/>
            <person name="Leblanc O."/>
        </authorList>
    </citation>
    <scope>NUCLEOTIDE SEQUENCE [LARGE SCALE GENOMIC DNA]</scope>
    <source>
        <strain evidence="2">R1</strain>
        <tissue evidence="2">Leaf</tissue>
    </source>
</reference>
<dbReference type="EMBL" id="CP144751">
    <property type="protein sequence ID" value="WVZ83937.1"/>
    <property type="molecule type" value="Genomic_DNA"/>
</dbReference>
<dbReference type="PANTHER" id="PTHR10775:SF185">
    <property type="entry name" value="OS08G0208400 PROTEIN"/>
    <property type="match status" value="1"/>
</dbReference>
<evidence type="ECO:0000259" key="1">
    <source>
        <dbReference type="Pfam" id="PF13963"/>
    </source>
</evidence>
<gene>
    <name evidence="2" type="ORF">U9M48_031031</name>
</gene>
<feature type="domain" description="Transposase-associated" evidence="1">
    <location>
        <begin position="5"/>
        <end position="70"/>
    </location>
</feature>
<sequence>IHARLFSEAHLDGVSEFMKFVAERYDENTEIRCPCRKCLNRVHQHEGLVEDHLYIHGMASTYNKWIHYGEQLESTIIQNPEHPDEQIGFNDDVAVDEYEEDGPNDRIPDMVRELFDLEDESKGRKSMFSILLEEMKQELYPDTLMQHIQDFFFNAAFNALLTLLASAFPDCSIPASYQEAKKLIRALGLGYVLIHVCPNNCVLFRKKYEKHDQCLVCGASRWKDTNGSKRIPEKVLRHFPLIPRLKRFFAS</sequence>
<dbReference type="InterPro" id="IPR029480">
    <property type="entry name" value="Transpos_assoc"/>
</dbReference>
<accession>A0AAQ3X397</accession>
<dbReference type="Proteomes" id="UP001341281">
    <property type="component" value="Chromosome 07"/>
</dbReference>
<evidence type="ECO:0000313" key="2">
    <source>
        <dbReference type="EMBL" id="WVZ83937.1"/>
    </source>
</evidence>
<protein>
    <recommendedName>
        <fullName evidence="1">Transposase-associated domain-containing protein</fullName>
    </recommendedName>
</protein>
<dbReference type="AlphaFoldDB" id="A0AAQ3X397"/>
<name>A0AAQ3X397_PASNO</name>
<evidence type="ECO:0000313" key="3">
    <source>
        <dbReference type="Proteomes" id="UP001341281"/>
    </source>
</evidence>
<keyword evidence="3" id="KW-1185">Reference proteome</keyword>
<feature type="non-terminal residue" evidence="2">
    <location>
        <position position="1"/>
    </location>
</feature>
<dbReference type="Pfam" id="PF13963">
    <property type="entry name" value="Transpos_assoc"/>
    <property type="match status" value="1"/>
</dbReference>
<proteinExistence type="predicted"/>
<organism evidence="2 3">
    <name type="scientific">Paspalum notatum var. saurae</name>
    <dbReference type="NCBI Taxonomy" id="547442"/>
    <lineage>
        <taxon>Eukaryota</taxon>
        <taxon>Viridiplantae</taxon>
        <taxon>Streptophyta</taxon>
        <taxon>Embryophyta</taxon>
        <taxon>Tracheophyta</taxon>
        <taxon>Spermatophyta</taxon>
        <taxon>Magnoliopsida</taxon>
        <taxon>Liliopsida</taxon>
        <taxon>Poales</taxon>
        <taxon>Poaceae</taxon>
        <taxon>PACMAD clade</taxon>
        <taxon>Panicoideae</taxon>
        <taxon>Andropogonodae</taxon>
        <taxon>Paspaleae</taxon>
        <taxon>Paspalinae</taxon>
        <taxon>Paspalum</taxon>
    </lineage>
</organism>